<dbReference type="PANTHER" id="PTHR35799">
    <property type="entry name" value="S-RIBOSYLHOMOCYSTEINE LYASE"/>
    <property type="match status" value="1"/>
</dbReference>
<protein>
    <recommendedName>
        <fullName evidence="6">S-ribosylhomocysteine lyase</fullName>
        <ecNumber evidence="5">4.4.1.21</ecNumber>
    </recommendedName>
    <alternativeName>
        <fullName evidence="13">AI-2 synthesis protein</fullName>
    </alternativeName>
    <alternativeName>
        <fullName evidence="14">Autoinducer-2 production protein LuxS</fullName>
    </alternativeName>
</protein>
<evidence type="ECO:0000256" key="9">
    <source>
        <dbReference type="ARBA" id="ARBA00022929"/>
    </source>
</evidence>
<evidence type="ECO:0000256" key="6">
    <source>
        <dbReference type="ARBA" id="ARBA00015130"/>
    </source>
</evidence>
<dbReference type="Gene3D" id="3.30.1360.80">
    <property type="entry name" value="S-ribosylhomocysteinase (LuxS)"/>
    <property type="match status" value="1"/>
</dbReference>
<evidence type="ECO:0000256" key="13">
    <source>
        <dbReference type="ARBA" id="ARBA00030600"/>
    </source>
</evidence>
<dbReference type="EMBL" id="LM995447">
    <property type="protein sequence ID" value="CDZ24665.1"/>
    <property type="molecule type" value="Genomic_DNA"/>
</dbReference>
<gene>
    <name evidence="15" type="ORF">CCDG5_1555</name>
</gene>
<comment type="catalytic activity">
    <reaction evidence="1">
        <text>S-(5-deoxy-D-ribos-5-yl)-L-homocysteine = (S)-4,5-dihydroxypentane-2,3-dione + L-homocysteine</text>
        <dbReference type="Rhea" id="RHEA:17753"/>
        <dbReference type="ChEBI" id="CHEBI:29484"/>
        <dbReference type="ChEBI" id="CHEBI:58195"/>
        <dbReference type="ChEBI" id="CHEBI:58199"/>
        <dbReference type="EC" id="4.4.1.21"/>
    </reaction>
</comment>
<evidence type="ECO:0000256" key="3">
    <source>
        <dbReference type="ARBA" id="ARBA00007311"/>
    </source>
</evidence>
<dbReference type="InterPro" id="IPR011249">
    <property type="entry name" value="Metalloenz_LuxS/M16"/>
</dbReference>
<dbReference type="NCBIfam" id="NF002604">
    <property type="entry name" value="PRK02260.1-4"/>
    <property type="match status" value="1"/>
</dbReference>
<comment type="similarity">
    <text evidence="3">Belongs to the LuxS family.</text>
</comment>
<evidence type="ECO:0000256" key="11">
    <source>
        <dbReference type="ARBA" id="ARBA00023239"/>
    </source>
</evidence>
<reference evidence="16" key="1">
    <citation type="submission" date="2014-07" db="EMBL/GenBank/DDBJ databases">
        <authorList>
            <person name="Wibberg D."/>
        </authorList>
    </citation>
    <scope>NUCLEOTIDE SEQUENCE [LARGE SCALE GENOMIC DNA]</scope>
    <source>
        <strain evidence="16">DG5</strain>
    </source>
</reference>
<dbReference type="KEGG" id="ccel:CCDG5_1555"/>
<keyword evidence="16" id="KW-1185">Reference proteome</keyword>
<dbReference type="PRINTS" id="PR01487">
    <property type="entry name" value="LUXSPROTEIN"/>
</dbReference>
<dbReference type="GO" id="GO:0009372">
    <property type="term" value="P:quorum sensing"/>
    <property type="evidence" value="ECO:0007669"/>
    <property type="project" value="UniProtKB-KW"/>
</dbReference>
<comment type="cofactor">
    <cofactor evidence="2">
        <name>Fe cation</name>
        <dbReference type="ChEBI" id="CHEBI:24875"/>
    </cofactor>
</comment>
<dbReference type="Proteomes" id="UP000032431">
    <property type="component" value="Chromosome I"/>
</dbReference>
<evidence type="ECO:0000256" key="5">
    <source>
        <dbReference type="ARBA" id="ARBA00012240"/>
    </source>
</evidence>
<keyword evidence="8" id="KW-0479">Metal-binding</keyword>
<dbReference type="HOGENOM" id="CLU_107531_1_0_9"/>
<proteinExistence type="inferred from homology"/>
<dbReference type="GO" id="GO:0043768">
    <property type="term" value="F:S-ribosylhomocysteine lyase activity"/>
    <property type="evidence" value="ECO:0007669"/>
    <property type="project" value="UniProtKB-EC"/>
</dbReference>
<name>A0A078KU02_9FIRM</name>
<dbReference type="PANTHER" id="PTHR35799:SF1">
    <property type="entry name" value="S-RIBOSYLHOMOCYSTEINE LYASE"/>
    <property type="match status" value="1"/>
</dbReference>
<evidence type="ECO:0000256" key="10">
    <source>
        <dbReference type="ARBA" id="ARBA00023004"/>
    </source>
</evidence>
<sequence length="152" mass="17403">MDLKLIKSFQVDHDKLKPGMYISRIDGDIVTYDLRLKVPNAGDYLQTAALHTIEHLFATYVRSSTYADKIIYFGPMGCRTGFYFITRALEHEKVIELTKQAFNFIKNFEGDIPGAKRKECGNYLDHDPIGAKREAAEYLKVLENVTVDSLNY</sequence>
<evidence type="ECO:0000256" key="14">
    <source>
        <dbReference type="ARBA" id="ARBA00031777"/>
    </source>
</evidence>
<dbReference type="Pfam" id="PF02664">
    <property type="entry name" value="LuxS"/>
    <property type="match status" value="1"/>
</dbReference>
<evidence type="ECO:0000313" key="15">
    <source>
        <dbReference type="EMBL" id="CDZ24665.1"/>
    </source>
</evidence>
<evidence type="ECO:0000256" key="12">
    <source>
        <dbReference type="ARBA" id="ARBA00024654"/>
    </source>
</evidence>
<dbReference type="PATRIC" id="fig|29343.3.peg.1640"/>
<evidence type="ECO:0000256" key="1">
    <source>
        <dbReference type="ARBA" id="ARBA00000297"/>
    </source>
</evidence>
<evidence type="ECO:0000256" key="7">
    <source>
        <dbReference type="ARBA" id="ARBA00022654"/>
    </source>
</evidence>
<evidence type="ECO:0000256" key="2">
    <source>
        <dbReference type="ARBA" id="ARBA00001962"/>
    </source>
</evidence>
<comment type="function">
    <text evidence="12">Involved in the synthesis of autoinducer 2 (AI-2) which is secreted by bacteria and is used to communicate both the cell density and the metabolic potential of the environment. The regulation of gene expression in response to changes in cell density is called quorum sensing. Catalyzes the transformation of S-ribosylhomocysteine (RHC) to homocysteine (HC) and 4,5-dihydroxy-2,3-pentadione (DPD).</text>
</comment>
<keyword evidence="7" id="KW-0673">Quorum sensing</keyword>
<evidence type="ECO:0000256" key="4">
    <source>
        <dbReference type="ARBA" id="ARBA00011738"/>
    </source>
</evidence>
<keyword evidence="10" id="KW-0408">Iron</keyword>
<evidence type="ECO:0000313" key="16">
    <source>
        <dbReference type="Proteomes" id="UP000032431"/>
    </source>
</evidence>
<dbReference type="GO" id="GO:0005506">
    <property type="term" value="F:iron ion binding"/>
    <property type="evidence" value="ECO:0007669"/>
    <property type="project" value="InterPro"/>
</dbReference>
<evidence type="ECO:0000256" key="8">
    <source>
        <dbReference type="ARBA" id="ARBA00022723"/>
    </source>
</evidence>
<dbReference type="InterPro" id="IPR037005">
    <property type="entry name" value="LuxS_sf"/>
</dbReference>
<accession>A0A078KU02</accession>
<organism evidence="15 16">
    <name type="scientific">[Clostridium] cellulosi</name>
    <dbReference type="NCBI Taxonomy" id="29343"/>
    <lineage>
        <taxon>Bacteria</taxon>
        <taxon>Bacillati</taxon>
        <taxon>Bacillota</taxon>
        <taxon>Clostridia</taxon>
        <taxon>Eubacteriales</taxon>
        <taxon>Oscillospiraceae</taxon>
        <taxon>Oscillospiraceae incertae sedis</taxon>
    </lineage>
</organism>
<keyword evidence="11 15" id="KW-0456">Lyase</keyword>
<keyword evidence="9" id="KW-0071">Autoinducer synthesis</keyword>
<dbReference type="STRING" id="29343.CCDG5_1555"/>
<dbReference type="EC" id="4.4.1.21" evidence="5"/>
<comment type="subunit">
    <text evidence="4">Homodimer.</text>
</comment>
<dbReference type="AlphaFoldDB" id="A0A078KU02"/>
<dbReference type="SUPFAM" id="SSF63411">
    <property type="entry name" value="LuxS/MPP-like metallohydrolase"/>
    <property type="match status" value="1"/>
</dbReference>
<dbReference type="OrthoDB" id="9788129at2"/>
<dbReference type="InterPro" id="IPR003815">
    <property type="entry name" value="S-ribosylhomocysteinase"/>
</dbReference>